<keyword evidence="8" id="KW-1185">Reference proteome</keyword>
<gene>
    <name evidence="7" type="ORF">FEV51_05490</name>
</gene>
<dbReference type="GO" id="GO:0043115">
    <property type="term" value="F:precorrin-2 dehydrogenase activity"/>
    <property type="evidence" value="ECO:0007669"/>
    <property type="project" value="UniProtKB-EC"/>
</dbReference>
<dbReference type="EMBL" id="VCAO01000002">
    <property type="protein sequence ID" value="TMM49099.1"/>
    <property type="molecule type" value="Genomic_DNA"/>
</dbReference>
<dbReference type="SUPFAM" id="SSF51735">
    <property type="entry name" value="NAD(P)-binding Rossmann-fold domains"/>
    <property type="match status" value="1"/>
</dbReference>
<sequence length="270" mass="28577">MHSLPLFHRIAGTRVVVVGDGDMAVAKRRLIRRAGGAVCSEAEAHHARLAFVALEDTGAAEAAALRLKRRGLLVNVADRPELCDFTTPSILDRNPVLVAVSTGGASAGLAKHIRLRLEAILPQSLGRLAAALHETRAALRARFPGGDERRRALDTALAQGGTLDPFDPASGERVTDWLSGAAVDDTAQTVEFTLTSDDPEDLTLRQARALGMADRVLHDPGVAEAILIRARADAVRQLLSAQPEPQTGLTVVLRRADHTAASSAVPTSAK</sequence>
<keyword evidence="4" id="KW-0520">NAD</keyword>
<evidence type="ECO:0000256" key="6">
    <source>
        <dbReference type="ARBA" id="ARBA00047561"/>
    </source>
</evidence>
<evidence type="ECO:0000313" key="8">
    <source>
        <dbReference type="Proteomes" id="UP000309668"/>
    </source>
</evidence>
<dbReference type="NCBIfam" id="TIGR01470">
    <property type="entry name" value="cysG_Nterm"/>
    <property type="match status" value="1"/>
</dbReference>
<evidence type="ECO:0000256" key="4">
    <source>
        <dbReference type="ARBA" id="ARBA00023027"/>
    </source>
</evidence>
<dbReference type="InterPro" id="IPR006367">
    <property type="entry name" value="Sirohaem_synthase_N"/>
</dbReference>
<name>A0A5S3PCW8_9SPHN</name>
<evidence type="ECO:0000256" key="3">
    <source>
        <dbReference type="ARBA" id="ARBA00023002"/>
    </source>
</evidence>
<dbReference type="UniPathway" id="UPA00262">
    <property type="reaction ID" value="UER00222"/>
</dbReference>
<evidence type="ECO:0000256" key="2">
    <source>
        <dbReference type="ARBA" id="ARBA00012400"/>
    </source>
</evidence>
<proteinExistence type="predicted"/>
<keyword evidence="3" id="KW-0560">Oxidoreductase</keyword>
<dbReference type="PANTHER" id="PTHR35330">
    <property type="entry name" value="SIROHEME BIOSYNTHESIS PROTEIN MET8"/>
    <property type="match status" value="1"/>
</dbReference>
<dbReference type="PANTHER" id="PTHR35330:SF1">
    <property type="entry name" value="SIROHEME BIOSYNTHESIS PROTEIN MET8"/>
    <property type="match status" value="1"/>
</dbReference>
<evidence type="ECO:0000256" key="5">
    <source>
        <dbReference type="ARBA" id="ARBA00023244"/>
    </source>
</evidence>
<keyword evidence="5" id="KW-0627">Porphyrin biosynthesis</keyword>
<dbReference type="AlphaFoldDB" id="A0A5S3PCW8"/>
<dbReference type="SUPFAM" id="SSF75615">
    <property type="entry name" value="Siroheme synthase middle domains-like"/>
    <property type="match status" value="1"/>
</dbReference>
<dbReference type="EC" id="1.3.1.76" evidence="2"/>
<reference evidence="7 8" key="1">
    <citation type="submission" date="2019-05" db="EMBL/GenBank/DDBJ databases">
        <title>Erythrobacter marisflavi sp. nov., isolated from isolated from water of an estuary environment.</title>
        <authorList>
            <person name="Yoon J.-H."/>
        </authorList>
    </citation>
    <scope>NUCLEOTIDE SEQUENCE [LARGE SCALE GENOMIC DNA]</scope>
    <source>
        <strain evidence="7 8">KEM-5</strain>
    </source>
</reference>
<dbReference type="Gene3D" id="3.30.160.110">
    <property type="entry name" value="Siroheme synthase, domain 2"/>
    <property type="match status" value="1"/>
</dbReference>
<evidence type="ECO:0000313" key="7">
    <source>
        <dbReference type="EMBL" id="TMM49099.1"/>
    </source>
</evidence>
<comment type="catalytic activity">
    <reaction evidence="6">
        <text>precorrin-2 + NAD(+) = sirohydrochlorin + NADH + 2 H(+)</text>
        <dbReference type="Rhea" id="RHEA:15613"/>
        <dbReference type="ChEBI" id="CHEBI:15378"/>
        <dbReference type="ChEBI" id="CHEBI:57540"/>
        <dbReference type="ChEBI" id="CHEBI:57945"/>
        <dbReference type="ChEBI" id="CHEBI:58351"/>
        <dbReference type="ChEBI" id="CHEBI:58827"/>
        <dbReference type="EC" id="1.3.1.76"/>
    </reaction>
</comment>
<dbReference type="Pfam" id="PF13241">
    <property type="entry name" value="NAD_binding_7"/>
    <property type="match status" value="1"/>
</dbReference>
<dbReference type="Proteomes" id="UP000309668">
    <property type="component" value="Unassembled WGS sequence"/>
</dbReference>
<dbReference type="GO" id="GO:0004325">
    <property type="term" value="F:ferrochelatase activity"/>
    <property type="evidence" value="ECO:0007669"/>
    <property type="project" value="InterPro"/>
</dbReference>
<dbReference type="InterPro" id="IPR036291">
    <property type="entry name" value="NAD(P)-bd_dom_sf"/>
</dbReference>
<dbReference type="Gene3D" id="3.40.50.720">
    <property type="entry name" value="NAD(P)-binding Rossmann-like Domain"/>
    <property type="match status" value="1"/>
</dbReference>
<organism evidence="7 8">
    <name type="scientific">Qipengyuania marisflavi</name>
    <dbReference type="NCBI Taxonomy" id="2486356"/>
    <lineage>
        <taxon>Bacteria</taxon>
        <taxon>Pseudomonadati</taxon>
        <taxon>Pseudomonadota</taxon>
        <taxon>Alphaproteobacteria</taxon>
        <taxon>Sphingomonadales</taxon>
        <taxon>Erythrobacteraceae</taxon>
        <taxon>Qipengyuania</taxon>
    </lineage>
</organism>
<comment type="pathway">
    <text evidence="1">Porphyrin-containing compound metabolism; siroheme biosynthesis; sirohydrochlorin from precorrin-2: step 1/1.</text>
</comment>
<dbReference type="OrthoDB" id="9815856at2"/>
<comment type="caution">
    <text evidence="7">The sequence shown here is derived from an EMBL/GenBank/DDBJ whole genome shotgun (WGS) entry which is preliminary data.</text>
</comment>
<accession>A0A5S3PCW8</accession>
<evidence type="ECO:0000256" key="1">
    <source>
        <dbReference type="ARBA" id="ARBA00005010"/>
    </source>
</evidence>
<dbReference type="GO" id="GO:0019354">
    <property type="term" value="P:siroheme biosynthetic process"/>
    <property type="evidence" value="ECO:0007669"/>
    <property type="project" value="UniProtKB-UniPathway"/>
</dbReference>
<protein>
    <recommendedName>
        <fullName evidence="2">precorrin-2 dehydrogenase</fullName>
        <ecNumber evidence="2">1.3.1.76</ecNumber>
    </recommendedName>
</protein>
<dbReference type="InterPro" id="IPR028161">
    <property type="entry name" value="Met8-like"/>
</dbReference>